<keyword evidence="2" id="KW-1185">Reference proteome</keyword>
<dbReference type="EMBL" id="NOXX01000187">
    <property type="protein sequence ID" value="OYQ45068.1"/>
    <property type="molecule type" value="Genomic_DNA"/>
</dbReference>
<accession>A0A255ZU97</accession>
<reference evidence="1 2" key="1">
    <citation type="submission" date="2017-07" db="EMBL/GenBank/DDBJ databases">
        <title>Flavobacterium cyanobacteriorum sp. nov., isolated from cyanobacterial aggregates in a eutrophic lake.</title>
        <authorList>
            <person name="Cai H."/>
        </authorList>
    </citation>
    <scope>NUCLEOTIDE SEQUENCE [LARGE SCALE GENOMIC DNA]</scope>
    <source>
        <strain evidence="1 2">TH167</strain>
    </source>
</reference>
<evidence type="ECO:0000313" key="1">
    <source>
        <dbReference type="EMBL" id="OYQ45068.1"/>
    </source>
</evidence>
<proteinExistence type="predicted"/>
<dbReference type="OrthoDB" id="1366210at2"/>
<comment type="caution">
    <text evidence="1">The sequence shown here is derived from an EMBL/GenBank/DDBJ whole genome shotgun (WGS) entry which is preliminary data.</text>
</comment>
<dbReference type="AlphaFoldDB" id="A0A255ZU97"/>
<dbReference type="RefSeq" id="WP_094486009.1">
    <property type="nucleotide sequence ID" value="NZ_NOXX01000187.1"/>
</dbReference>
<protein>
    <submittedName>
        <fullName evidence="1">Uncharacterized protein</fullName>
    </submittedName>
</protein>
<evidence type="ECO:0000313" key="2">
    <source>
        <dbReference type="Proteomes" id="UP000216035"/>
    </source>
</evidence>
<organism evidence="1 2">
    <name type="scientific">Flavobacterium aurantiibacter</name>
    <dbReference type="NCBI Taxonomy" id="2023067"/>
    <lineage>
        <taxon>Bacteria</taxon>
        <taxon>Pseudomonadati</taxon>
        <taxon>Bacteroidota</taxon>
        <taxon>Flavobacteriia</taxon>
        <taxon>Flavobacteriales</taxon>
        <taxon>Flavobacteriaceae</taxon>
        <taxon>Flavobacterium</taxon>
    </lineage>
</organism>
<dbReference type="Proteomes" id="UP000216035">
    <property type="component" value="Unassembled WGS sequence"/>
</dbReference>
<name>A0A255ZU97_9FLAO</name>
<sequence length="76" mass="8993">MKKADFLLNLMDKLHAFVDQINYYIEIGLTYFEIAKSWVQQILAYLQTAIDKLVDFIGGRQATEDYLQFHEEDLFV</sequence>
<gene>
    <name evidence="1" type="ORF">CHX27_06785</name>
</gene>